<gene>
    <name evidence="5" type="ORF">IFM89_008407</name>
</gene>
<dbReference type="AlphaFoldDB" id="A0A835LLU6"/>
<dbReference type="Gene3D" id="2.40.480.10">
    <property type="entry name" value="Allene oxide cyclase-like"/>
    <property type="match status" value="3"/>
</dbReference>
<keyword evidence="6" id="KW-1185">Reference proteome</keyword>
<evidence type="ECO:0000313" key="5">
    <source>
        <dbReference type="EMBL" id="KAF9596244.1"/>
    </source>
</evidence>
<keyword evidence="3 4" id="KW-0964">Secreted</keyword>
<protein>
    <recommendedName>
        <fullName evidence="4">Dirigent protein</fullName>
    </recommendedName>
</protein>
<comment type="subcellular location">
    <subcellularLocation>
        <location evidence="4">Secreted</location>
        <location evidence="4">Extracellular space</location>
        <location evidence="4">Apoplast</location>
    </subcellularLocation>
</comment>
<dbReference type="OrthoDB" id="1864232at2759"/>
<comment type="subunit">
    <text evidence="2 4">Homodimer.</text>
</comment>
<comment type="function">
    <text evidence="4">Dirigent proteins impart stereoselectivity on the phenoxy radical-coupling reaction, yielding optically active lignans from two molecules of coniferyl alcohol in the biosynthesis of lignans, flavonolignans, and alkaloids and thus plays a central role in plant secondary metabolism.</text>
</comment>
<accession>A0A835LLU6</accession>
<comment type="similarity">
    <text evidence="1 4">Belongs to the plant dirigent protein family.</text>
</comment>
<organism evidence="5 6">
    <name type="scientific">Coptis chinensis</name>
    <dbReference type="NCBI Taxonomy" id="261450"/>
    <lineage>
        <taxon>Eukaryota</taxon>
        <taxon>Viridiplantae</taxon>
        <taxon>Streptophyta</taxon>
        <taxon>Embryophyta</taxon>
        <taxon>Tracheophyta</taxon>
        <taxon>Spermatophyta</taxon>
        <taxon>Magnoliopsida</taxon>
        <taxon>Ranunculales</taxon>
        <taxon>Ranunculaceae</taxon>
        <taxon>Coptidoideae</taxon>
        <taxon>Coptis</taxon>
    </lineage>
</organism>
<dbReference type="InterPro" id="IPR044859">
    <property type="entry name" value="Allene_oxi_cyc_Dirigent"/>
</dbReference>
<reference evidence="5 6" key="1">
    <citation type="submission" date="2020-10" db="EMBL/GenBank/DDBJ databases">
        <title>The Coptis chinensis genome and diversification of protoberbering-type alkaloids.</title>
        <authorList>
            <person name="Wang B."/>
            <person name="Shu S."/>
            <person name="Song C."/>
            <person name="Liu Y."/>
        </authorList>
    </citation>
    <scope>NUCLEOTIDE SEQUENCE [LARGE SCALE GENOMIC DNA]</scope>
    <source>
        <strain evidence="5">HL-2020</strain>
        <tissue evidence="5">Leaf</tissue>
    </source>
</reference>
<proteinExistence type="inferred from homology"/>
<dbReference type="GO" id="GO:0009699">
    <property type="term" value="P:phenylpropanoid biosynthetic process"/>
    <property type="evidence" value="ECO:0007669"/>
    <property type="project" value="UniProtKB-ARBA"/>
</dbReference>
<dbReference type="GO" id="GO:0048046">
    <property type="term" value="C:apoplast"/>
    <property type="evidence" value="ECO:0007669"/>
    <property type="project" value="UniProtKB-SubCell"/>
</dbReference>
<evidence type="ECO:0000256" key="4">
    <source>
        <dbReference type="RuleBase" id="RU363099"/>
    </source>
</evidence>
<evidence type="ECO:0000313" key="6">
    <source>
        <dbReference type="Proteomes" id="UP000631114"/>
    </source>
</evidence>
<evidence type="ECO:0000256" key="3">
    <source>
        <dbReference type="ARBA" id="ARBA00022525"/>
    </source>
</evidence>
<evidence type="ECO:0000256" key="2">
    <source>
        <dbReference type="ARBA" id="ARBA00011738"/>
    </source>
</evidence>
<dbReference type="PANTHER" id="PTHR21495">
    <property type="entry name" value="NUCLEOPORIN-RELATED"/>
    <property type="match status" value="1"/>
</dbReference>
<keyword evidence="4" id="KW-0052">Apoplast</keyword>
<dbReference type="InterPro" id="IPR004265">
    <property type="entry name" value="Dirigent"/>
</dbReference>
<sequence>MAKTLLKSAFSFTIFSIFVSRCLILAIDGKQDVFGQRLSPTKHGLKKEKLTHFKVYWHDILGGPKPTAVKVVNAPNSTLNGGFGSVTMTDNALTMGPELNSKLVGRSQGFYALASQTEVGLLMAMNFAIMEGKYNGSTISILGRNTVFSKVREMPIIGGSGIFRFARGYVQARTYSFDNNSGDASRTKSILGRYTVFSKVREMPIIGGSGLFRFARGYVQTRTHSLDMKSGDACPEYIVIRSCFRDYDQLQFFAIILIYIQTHGWIQPNVTLTISTIHSKATDQNLYLLTSISMAKTLLKSAFSFTIFSIFISQCLILAIDGKQDVFGQRLSPTKHGLKKEKLTHFKVYWHDVLGGPKPTAVIVVNPPNNNLNGGFGSVTMMDNALTMGPELNSKLVGRSQGFYAFASQTEVGFLMAMNFAIMEGKYNGSTISILGRNTVFSKVREMPIVGGSGLFRFARGYVQARTHSLDINSGDACVEYSVYVMHY</sequence>
<evidence type="ECO:0000256" key="1">
    <source>
        <dbReference type="ARBA" id="ARBA00010746"/>
    </source>
</evidence>
<comment type="caution">
    <text evidence="5">The sequence shown here is derived from an EMBL/GenBank/DDBJ whole genome shotgun (WGS) entry which is preliminary data.</text>
</comment>
<dbReference type="EMBL" id="JADFTS010000007">
    <property type="protein sequence ID" value="KAF9596244.1"/>
    <property type="molecule type" value="Genomic_DNA"/>
</dbReference>
<name>A0A835LLU6_9MAGN</name>
<dbReference type="Pfam" id="PF03018">
    <property type="entry name" value="Dirigent"/>
    <property type="match status" value="3"/>
</dbReference>
<dbReference type="Proteomes" id="UP000631114">
    <property type="component" value="Unassembled WGS sequence"/>
</dbReference>